<organism evidence="1">
    <name type="scientific">Anguilla anguilla</name>
    <name type="common">European freshwater eel</name>
    <name type="synonym">Muraena anguilla</name>
    <dbReference type="NCBI Taxonomy" id="7936"/>
    <lineage>
        <taxon>Eukaryota</taxon>
        <taxon>Metazoa</taxon>
        <taxon>Chordata</taxon>
        <taxon>Craniata</taxon>
        <taxon>Vertebrata</taxon>
        <taxon>Euteleostomi</taxon>
        <taxon>Actinopterygii</taxon>
        <taxon>Neopterygii</taxon>
        <taxon>Teleostei</taxon>
        <taxon>Anguilliformes</taxon>
        <taxon>Anguillidae</taxon>
        <taxon>Anguilla</taxon>
    </lineage>
</organism>
<dbReference type="EMBL" id="GBXM01027646">
    <property type="protein sequence ID" value="JAH80931.1"/>
    <property type="molecule type" value="Transcribed_RNA"/>
</dbReference>
<reference evidence="1" key="1">
    <citation type="submission" date="2014-11" db="EMBL/GenBank/DDBJ databases">
        <authorList>
            <person name="Amaro Gonzalez C."/>
        </authorList>
    </citation>
    <scope>NUCLEOTIDE SEQUENCE</scope>
</reference>
<protein>
    <submittedName>
        <fullName evidence="1">Uncharacterized protein</fullName>
    </submittedName>
</protein>
<accession>A0A0E9VS83</accession>
<proteinExistence type="predicted"/>
<name>A0A0E9VS83_ANGAN</name>
<dbReference type="AlphaFoldDB" id="A0A0E9VS83"/>
<evidence type="ECO:0000313" key="1">
    <source>
        <dbReference type="EMBL" id="JAH80931.1"/>
    </source>
</evidence>
<sequence>MFSNVRLRKRQHFSRRRHIAMAIHGTWQICVEQMKTKSNLAT</sequence>
<reference evidence="1" key="2">
    <citation type="journal article" date="2015" name="Fish Shellfish Immunol.">
        <title>Early steps in the European eel (Anguilla anguilla)-Vibrio vulnificus interaction in the gills: Role of the RtxA13 toxin.</title>
        <authorList>
            <person name="Callol A."/>
            <person name="Pajuelo D."/>
            <person name="Ebbesson L."/>
            <person name="Teles M."/>
            <person name="MacKenzie S."/>
            <person name="Amaro C."/>
        </authorList>
    </citation>
    <scope>NUCLEOTIDE SEQUENCE</scope>
</reference>